<proteinExistence type="predicted"/>
<name>A0A2A2M3W2_9BILA</name>
<dbReference type="AlphaFoldDB" id="A0A2A2M3W2"/>
<accession>A0A2A2M3W2</accession>
<dbReference type="EMBL" id="LIAE01005689">
    <property type="protein sequence ID" value="PAV93138.1"/>
    <property type="molecule type" value="Genomic_DNA"/>
</dbReference>
<dbReference type="Proteomes" id="UP000218231">
    <property type="component" value="Unassembled WGS sequence"/>
</dbReference>
<reference evidence="2 3" key="1">
    <citation type="journal article" date="2017" name="Curr. Biol.">
        <title>Genome architecture and evolution of a unichromosomal asexual nematode.</title>
        <authorList>
            <person name="Fradin H."/>
            <person name="Zegar C."/>
            <person name="Gutwein M."/>
            <person name="Lucas J."/>
            <person name="Kovtun M."/>
            <person name="Corcoran D."/>
            <person name="Baugh L.R."/>
            <person name="Kiontke K."/>
            <person name="Gunsalus K."/>
            <person name="Fitch D.H."/>
            <person name="Piano F."/>
        </authorList>
    </citation>
    <scope>NUCLEOTIDE SEQUENCE [LARGE SCALE GENOMIC DNA]</scope>
    <source>
        <strain evidence="2">PF1309</strain>
    </source>
</reference>
<feature type="region of interest" description="Disordered" evidence="1">
    <location>
        <begin position="37"/>
        <end position="60"/>
    </location>
</feature>
<evidence type="ECO:0000313" key="2">
    <source>
        <dbReference type="EMBL" id="PAV93138.1"/>
    </source>
</evidence>
<evidence type="ECO:0000313" key="3">
    <source>
        <dbReference type="Proteomes" id="UP000218231"/>
    </source>
</evidence>
<sequence length="270" mass="28744">MTGIPRGETAVFRLEPVDVKGARDDQAQRVDIDRLGVKVPGPQRDGVQRTRPGAMAGGDDDLGVGLERQHLGQRRKAFAGAVRVGRQAEVERDDRGFVQAQRVDRLGPGGGGDDLIAFIGPAQLALQREIVLDDEQDGPHLAHAAASSAVAAGSVTRKRVPAPSRLVTAEAIGLGRGEGAEQLVADEGSAHAAALIDHVDLDTRALRRDPDRDGCVGGRGLHRVLEQVTEQLFEPPGLRERRPLPCDLDDMLRAAGAGEPRGEHGDVNRL</sequence>
<evidence type="ECO:0000256" key="1">
    <source>
        <dbReference type="SAM" id="MobiDB-lite"/>
    </source>
</evidence>
<protein>
    <submittedName>
        <fullName evidence="2">Uncharacterized protein</fullName>
    </submittedName>
</protein>
<gene>
    <name evidence="2" type="ORF">WR25_25345</name>
</gene>
<organism evidence="2 3">
    <name type="scientific">Diploscapter pachys</name>
    <dbReference type="NCBI Taxonomy" id="2018661"/>
    <lineage>
        <taxon>Eukaryota</taxon>
        <taxon>Metazoa</taxon>
        <taxon>Ecdysozoa</taxon>
        <taxon>Nematoda</taxon>
        <taxon>Chromadorea</taxon>
        <taxon>Rhabditida</taxon>
        <taxon>Rhabditina</taxon>
        <taxon>Rhabditomorpha</taxon>
        <taxon>Rhabditoidea</taxon>
        <taxon>Rhabditidae</taxon>
        <taxon>Diploscapter</taxon>
    </lineage>
</organism>
<keyword evidence="3" id="KW-1185">Reference proteome</keyword>
<comment type="caution">
    <text evidence="2">The sequence shown here is derived from an EMBL/GenBank/DDBJ whole genome shotgun (WGS) entry which is preliminary data.</text>
</comment>